<dbReference type="GO" id="GO:0008757">
    <property type="term" value="F:S-adenosylmethionine-dependent methyltransferase activity"/>
    <property type="evidence" value="ECO:0007669"/>
    <property type="project" value="InterPro"/>
</dbReference>
<dbReference type="SUPFAM" id="SSF53335">
    <property type="entry name" value="S-adenosyl-L-methionine-dependent methyltransferases"/>
    <property type="match status" value="1"/>
</dbReference>
<dbReference type="Pfam" id="PF05175">
    <property type="entry name" value="MTS"/>
    <property type="match status" value="1"/>
</dbReference>
<dbReference type="GO" id="GO:0032259">
    <property type="term" value="P:methylation"/>
    <property type="evidence" value="ECO:0007669"/>
    <property type="project" value="UniProtKB-KW"/>
</dbReference>
<dbReference type="EMBL" id="QAGV01000002">
    <property type="protein sequence ID" value="PTR97542.1"/>
    <property type="molecule type" value="Genomic_DNA"/>
</dbReference>
<accession>A0A089QIW8</accession>
<dbReference type="InterPro" id="IPR029063">
    <property type="entry name" value="SAM-dependent_MTases_sf"/>
</dbReference>
<evidence type="ECO:0000259" key="3">
    <source>
        <dbReference type="Pfam" id="PF05175"/>
    </source>
</evidence>
<evidence type="ECO:0000313" key="7">
    <source>
        <dbReference type="Proteomes" id="UP000244552"/>
    </source>
</evidence>
<gene>
    <name evidence="4" type="primary">rsmC</name>
    <name evidence="5" type="ORF">DBP89_03660</name>
    <name evidence="4" type="ORF">LSJ_1210c</name>
</gene>
<proteinExistence type="predicted"/>
<organism evidence="4 6">
    <name type="scientific">Ligilactobacillus salivarius</name>
    <dbReference type="NCBI Taxonomy" id="1624"/>
    <lineage>
        <taxon>Bacteria</taxon>
        <taxon>Bacillati</taxon>
        <taxon>Bacillota</taxon>
        <taxon>Bacilli</taxon>
        <taxon>Lactobacillales</taxon>
        <taxon>Lactobacillaceae</taxon>
        <taxon>Ligilactobacillus</taxon>
    </lineage>
</organism>
<dbReference type="EMBL" id="CP007646">
    <property type="protein sequence ID" value="AIR10881.1"/>
    <property type="molecule type" value="Genomic_DNA"/>
</dbReference>
<sequence>MTNYYYSSNPDVEHKEKKWNFELLGNNIHFTTDNGVFSKNTVDFGTRVLLETIDTNLDLDNKKILDMGCGYGPIGLSIAKAYPNSQVDMVDVNELALELAKKNAANNNINNVEIFKSSQYEDINETDYDLIITNPPIRAGKDVVHGILAGSKQHLNSGGSIVAVIQKKQGAPSAIKKLNEVFENCQTLNKKKGYFILQSEMIK</sequence>
<dbReference type="CDD" id="cd02440">
    <property type="entry name" value="AdoMet_MTases"/>
    <property type="match status" value="1"/>
</dbReference>
<keyword evidence="1 4" id="KW-0489">Methyltransferase</keyword>
<evidence type="ECO:0000313" key="5">
    <source>
        <dbReference type="EMBL" id="PTR97542.1"/>
    </source>
</evidence>
<evidence type="ECO:0000256" key="1">
    <source>
        <dbReference type="ARBA" id="ARBA00022603"/>
    </source>
</evidence>
<dbReference type="Gene3D" id="3.40.50.150">
    <property type="entry name" value="Vaccinia Virus protein VP39"/>
    <property type="match status" value="1"/>
</dbReference>
<evidence type="ECO:0000256" key="2">
    <source>
        <dbReference type="ARBA" id="ARBA00022679"/>
    </source>
</evidence>
<evidence type="ECO:0000313" key="4">
    <source>
        <dbReference type="EMBL" id="AIR10881.1"/>
    </source>
</evidence>
<dbReference type="PANTHER" id="PTHR47816:SF4">
    <property type="entry name" value="RIBOSOMAL RNA SMALL SUBUNIT METHYLTRANSFERASE C"/>
    <property type="match status" value="1"/>
</dbReference>
<reference evidence="4 6" key="1">
    <citation type="journal article" date="2014" name="BMC Genomics">
        <title>Unusual genome complexity in Lactobacillus salivarius JCM1046.</title>
        <authorList>
            <person name="Raftis E.J."/>
            <person name="Forde B.M."/>
            <person name="Claesson M.J."/>
            <person name="O'Toole P.W."/>
        </authorList>
    </citation>
    <scope>NUCLEOTIDE SEQUENCE [LARGE SCALE GENOMIC DNA]</scope>
    <source>
        <strain evidence="4 6">JCM1046</strain>
    </source>
</reference>
<evidence type="ECO:0000313" key="6">
    <source>
        <dbReference type="Proteomes" id="UP000029488"/>
    </source>
</evidence>
<dbReference type="KEGG" id="lsj:LSJ_1210c"/>
<name>A0A089QIW8_9LACO</name>
<dbReference type="Proteomes" id="UP000244552">
    <property type="component" value="Unassembled WGS sequence"/>
</dbReference>
<dbReference type="AlphaFoldDB" id="A0A089QIW8"/>
<feature type="domain" description="Methyltransferase small" evidence="3">
    <location>
        <begin position="28"/>
        <end position="198"/>
    </location>
</feature>
<dbReference type="InterPro" id="IPR007848">
    <property type="entry name" value="Small_mtfrase_dom"/>
</dbReference>
<dbReference type="PANTHER" id="PTHR47816">
    <property type="entry name" value="RIBOSOMAL RNA SMALL SUBUNIT METHYLTRANSFERASE C"/>
    <property type="match status" value="1"/>
</dbReference>
<dbReference type="RefSeq" id="WP_003700669.1">
    <property type="nucleotide sequence ID" value="NZ_CAKMBQ010000001.1"/>
</dbReference>
<dbReference type="Proteomes" id="UP000029488">
    <property type="component" value="Chromosome"/>
</dbReference>
<reference evidence="5 7" key="2">
    <citation type="journal article" date="2018" name="Genome Announc.">
        <title>Fifty-Six Draft Genome Sequences of 10 Lactobacillus Species from 22 Commercial Dietary Supplements.</title>
        <authorList>
            <person name="Gangiredla J."/>
            <person name="Barnaba T.J."/>
            <person name="Mammel M.K."/>
            <person name="Lacher D.W."/>
            <person name="Elkins C.A."/>
            <person name="Lampel K.A."/>
            <person name="Whitehouse C.A."/>
            <person name="Tartera C."/>
        </authorList>
    </citation>
    <scope>NUCLEOTIDE SEQUENCE [LARGE SCALE GENOMIC DNA]</scope>
    <source>
        <strain evidence="5 7">DS11_12</strain>
    </source>
</reference>
<dbReference type="InterPro" id="IPR046977">
    <property type="entry name" value="RsmC/RlmG"/>
</dbReference>
<protein>
    <submittedName>
        <fullName evidence="4">16S RNA G1207 methylase</fullName>
    </submittedName>
    <submittedName>
        <fullName evidence="5">Class I SAM-dependent methyltransferase</fullName>
    </submittedName>
</protein>
<keyword evidence="2" id="KW-0808">Transferase</keyword>